<feature type="region of interest" description="Disordered" evidence="13">
    <location>
        <begin position="607"/>
        <end position="673"/>
    </location>
</feature>
<keyword evidence="6" id="KW-0528">Neurotoxin</keyword>
<feature type="compositionally biased region" description="Low complexity" evidence="13">
    <location>
        <begin position="177"/>
        <end position="186"/>
    </location>
</feature>
<feature type="compositionally biased region" description="Polar residues" evidence="13">
    <location>
        <begin position="620"/>
        <end position="633"/>
    </location>
</feature>
<dbReference type="InterPro" id="IPR007110">
    <property type="entry name" value="Ig-like_dom"/>
</dbReference>
<dbReference type="SUPFAM" id="SSF46906">
    <property type="entry name" value="Ribosomal protein L11, C-terminal domain"/>
    <property type="match status" value="1"/>
</dbReference>
<evidence type="ECO:0000313" key="17">
    <source>
        <dbReference type="Proteomes" id="UP000825002"/>
    </source>
</evidence>
<evidence type="ECO:0000256" key="2">
    <source>
        <dbReference type="ARBA" id="ARBA00010537"/>
    </source>
</evidence>
<feature type="compositionally biased region" description="Acidic residues" evidence="13">
    <location>
        <begin position="1194"/>
        <end position="1204"/>
    </location>
</feature>
<feature type="compositionally biased region" description="Low complexity" evidence="13">
    <location>
        <begin position="861"/>
        <end position="872"/>
    </location>
</feature>
<dbReference type="InterPro" id="IPR020783">
    <property type="entry name" value="Ribosomal_uL11_C"/>
</dbReference>
<keyword evidence="5 12" id="KW-0689">Ribosomal protein</keyword>
<evidence type="ECO:0000256" key="12">
    <source>
        <dbReference type="RuleBase" id="RU003978"/>
    </source>
</evidence>
<dbReference type="InterPro" id="IPR020784">
    <property type="entry name" value="Ribosomal_uL11_N"/>
</dbReference>
<dbReference type="SMART" id="SM00552">
    <property type="entry name" value="ADEAMc"/>
    <property type="match status" value="1"/>
</dbReference>
<reference evidence="16 17" key="1">
    <citation type="submission" date="2020-10" db="EMBL/GenBank/DDBJ databases">
        <authorList>
            <person name="Klimov P.B."/>
            <person name="Dyachkov S.M."/>
            <person name="Chetverikov P.E."/>
        </authorList>
    </citation>
    <scope>NUCLEOTIDE SEQUENCE [LARGE SCALE GENOMIC DNA]</scope>
    <source>
        <strain evidence="16">BMOC 18-1129-001#AD2665</strain>
        <tissue evidence="16">Entire mites</tissue>
    </source>
</reference>
<evidence type="ECO:0000313" key="16">
    <source>
        <dbReference type="EMBL" id="KAG9510604.1"/>
    </source>
</evidence>
<organism evidence="16 17">
    <name type="scientific">Fragariocoptes setiger</name>
    <dbReference type="NCBI Taxonomy" id="1670756"/>
    <lineage>
        <taxon>Eukaryota</taxon>
        <taxon>Metazoa</taxon>
        <taxon>Ecdysozoa</taxon>
        <taxon>Arthropoda</taxon>
        <taxon>Chelicerata</taxon>
        <taxon>Arachnida</taxon>
        <taxon>Acari</taxon>
        <taxon>Acariformes</taxon>
        <taxon>Trombidiformes</taxon>
        <taxon>Prostigmata</taxon>
        <taxon>Eupodina</taxon>
        <taxon>Eriophyoidea</taxon>
        <taxon>Phytoptidae</taxon>
        <taxon>Fragariocoptes</taxon>
    </lineage>
</organism>
<dbReference type="InterPro" id="IPR000911">
    <property type="entry name" value="Ribosomal_uL11"/>
</dbReference>
<keyword evidence="8" id="KW-0472">Membrane</keyword>
<keyword evidence="17" id="KW-1185">Reference proteome</keyword>
<keyword evidence="8" id="KW-1053">Target membrane</keyword>
<evidence type="ECO:0000256" key="7">
    <source>
        <dbReference type="ARBA" id="ARBA00023274"/>
    </source>
</evidence>
<dbReference type="PANTHER" id="PTHR11661:SF1">
    <property type="entry name" value="LARGE RIBOSOMAL SUBUNIT PROTEIN UL11M"/>
    <property type="match status" value="1"/>
</dbReference>
<evidence type="ECO:0000256" key="6">
    <source>
        <dbReference type="ARBA" id="ARBA00023028"/>
    </source>
</evidence>
<dbReference type="PROSITE" id="PS50835">
    <property type="entry name" value="IG_LIKE"/>
    <property type="match status" value="1"/>
</dbReference>
<dbReference type="Pfam" id="PF12796">
    <property type="entry name" value="Ank_2"/>
    <property type="match status" value="1"/>
</dbReference>
<dbReference type="EMBL" id="JAIFTH010000114">
    <property type="protein sequence ID" value="KAG9510604.1"/>
    <property type="molecule type" value="Genomic_DNA"/>
</dbReference>
<dbReference type="SMART" id="SM00248">
    <property type="entry name" value="ANK"/>
    <property type="match status" value="4"/>
</dbReference>
<evidence type="ECO:0000256" key="10">
    <source>
        <dbReference type="ARBA" id="ARBA00040104"/>
    </source>
</evidence>
<feature type="compositionally biased region" description="Polar residues" evidence="13">
    <location>
        <begin position="282"/>
        <end position="296"/>
    </location>
</feature>
<keyword evidence="6" id="KW-0800">Toxin</keyword>
<dbReference type="Gene3D" id="1.25.40.20">
    <property type="entry name" value="Ankyrin repeat-containing domain"/>
    <property type="match status" value="1"/>
</dbReference>
<feature type="region of interest" description="Disordered" evidence="13">
    <location>
        <begin position="250"/>
        <end position="296"/>
    </location>
</feature>
<dbReference type="PANTHER" id="PTHR11661">
    <property type="entry name" value="60S RIBOSOMAL PROTEIN L12"/>
    <property type="match status" value="1"/>
</dbReference>
<dbReference type="SMART" id="SM00649">
    <property type="entry name" value="RL11"/>
    <property type="match status" value="1"/>
</dbReference>
<accession>A0ABQ7SB11</accession>
<evidence type="ECO:0000256" key="13">
    <source>
        <dbReference type="SAM" id="MobiDB-lite"/>
    </source>
</evidence>
<dbReference type="InterPro" id="IPR002110">
    <property type="entry name" value="Ankyrin_rpt"/>
</dbReference>
<feature type="domain" description="Ig-like" evidence="15">
    <location>
        <begin position="1607"/>
        <end position="1700"/>
    </location>
</feature>
<evidence type="ECO:0000256" key="3">
    <source>
        <dbReference type="ARBA" id="ARBA00022483"/>
    </source>
</evidence>
<evidence type="ECO:0000259" key="15">
    <source>
        <dbReference type="PROSITE" id="PS50835"/>
    </source>
</evidence>
<evidence type="ECO:0000256" key="4">
    <source>
        <dbReference type="ARBA" id="ARBA00022537"/>
    </source>
</evidence>
<dbReference type="Pfam" id="PF00298">
    <property type="entry name" value="Ribosomal_L11"/>
    <property type="match status" value="1"/>
</dbReference>
<dbReference type="Pfam" id="PF02137">
    <property type="entry name" value="A_deamin"/>
    <property type="match status" value="1"/>
</dbReference>
<dbReference type="Gene3D" id="1.10.10.250">
    <property type="entry name" value="Ribosomal protein L11, C-terminal domain"/>
    <property type="match status" value="1"/>
</dbReference>
<dbReference type="SUPFAM" id="SSF48726">
    <property type="entry name" value="Immunoglobulin"/>
    <property type="match status" value="1"/>
</dbReference>
<feature type="region of interest" description="Disordered" evidence="13">
    <location>
        <begin position="1171"/>
        <end position="1204"/>
    </location>
</feature>
<protein>
    <recommendedName>
        <fullName evidence="10">Large ribosomal subunit protein uL11m</fullName>
    </recommendedName>
    <alternativeName>
        <fullName evidence="11">39S ribosomal protein L11, mitochondrial</fullName>
    </alternativeName>
</protein>
<dbReference type="InterPro" id="IPR036179">
    <property type="entry name" value="Ig-like_dom_sf"/>
</dbReference>
<dbReference type="Gene3D" id="2.60.40.10">
    <property type="entry name" value="Immunoglobulins"/>
    <property type="match status" value="1"/>
</dbReference>
<dbReference type="GO" id="GO:0005840">
    <property type="term" value="C:ribosome"/>
    <property type="evidence" value="ECO:0007669"/>
    <property type="project" value="UniProtKB-KW"/>
</dbReference>
<feature type="compositionally biased region" description="Polar residues" evidence="13">
    <location>
        <begin position="649"/>
        <end position="668"/>
    </location>
</feature>
<keyword evidence="6" id="KW-0638">Presynaptic neurotoxin</keyword>
<dbReference type="CDD" id="cd00349">
    <property type="entry name" value="Ribosomal_L11"/>
    <property type="match status" value="1"/>
</dbReference>
<dbReference type="PROSITE" id="PS50141">
    <property type="entry name" value="A_DEAMIN_EDITASE"/>
    <property type="match status" value="1"/>
</dbReference>
<feature type="compositionally biased region" description="Basic and acidic residues" evidence="13">
    <location>
        <begin position="635"/>
        <end position="646"/>
    </location>
</feature>
<dbReference type="InterPro" id="IPR036769">
    <property type="entry name" value="Ribosomal_uL11_C_sf"/>
</dbReference>
<dbReference type="InterPro" id="IPR013783">
    <property type="entry name" value="Ig-like_fold"/>
</dbReference>
<dbReference type="InterPro" id="IPR036796">
    <property type="entry name" value="Ribosomal_uL11_N_sf"/>
</dbReference>
<proteinExistence type="inferred from homology"/>
<feature type="compositionally biased region" description="Low complexity" evidence="13">
    <location>
        <begin position="261"/>
        <end position="279"/>
    </location>
</feature>
<keyword evidence="7 12" id="KW-0687">Ribonucleoprotein</keyword>
<dbReference type="HAMAP" id="MF_00736">
    <property type="entry name" value="Ribosomal_uL11"/>
    <property type="match status" value="1"/>
</dbReference>
<dbReference type="InterPro" id="IPR002466">
    <property type="entry name" value="A_deamin"/>
</dbReference>
<comment type="similarity">
    <text evidence="2 12">Belongs to the universal ribosomal protein uL11 family.</text>
</comment>
<feature type="non-terminal residue" evidence="16">
    <location>
        <position position="1700"/>
    </location>
</feature>
<comment type="subunit">
    <text evidence="9">Component of the mitochondrial ribosome large subunit (39S) which comprises a 16S rRNA and about 50 distinct proteins.</text>
</comment>
<gene>
    <name evidence="16" type="primary">mRpL11</name>
    <name evidence="16" type="ORF">GZH46_00845</name>
</gene>
<evidence type="ECO:0000256" key="9">
    <source>
        <dbReference type="ARBA" id="ARBA00038782"/>
    </source>
</evidence>
<name>A0ABQ7SB11_9ACAR</name>
<feature type="region of interest" description="Disordered" evidence="13">
    <location>
        <begin position="850"/>
        <end position="880"/>
    </location>
</feature>
<dbReference type="SUPFAM" id="SSF54747">
    <property type="entry name" value="Ribosomal L11/L12e N-terminal domain"/>
    <property type="match status" value="1"/>
</dbReference>
<evidence type="ECO:0000256" key="11">
    <source>
        <dbReference type="ARBA" id="ARBA00041455"/>
    </source>
</evidence>
<evidence type="ECO:0000256" key="1">
    <source>
        <dbReference type="ARBA" id="ARBA00004175"/>
    </source>
</evidence>
<dbReference type="Pfam" id="PF03946">
    <property type="entry name" value="Ribosomal_L11_N"/>
    <property type="match status" value="1"/>
</dbReference>
<evidence type="ECO:0000259" key="14">
    <source>
        <dbReference type="PROSITE" id="PS50141"/>
    </source>
</evidence>
<dbReference type="Gene3D" id="3.30.1550.10">
    <property type="entry name" value="Ribosomal protein L11/L12, N-terminal domain"/>
    <property type="match status" value="1"/>
</dbReference>
<feature type="region of interest" description="Disordered" evidence="13">
    <location>
        <begin position="74"/>
        <end position="106"/>
    </location>
</feature>
<sequence length="1700" mass="188355">MLRLFSYCCSCVSAPGTRYRQARVMVSKRARDRLTEDAKLDDGLRDLTSTGPADYGATTAQHDTIVVDIISSSRAQQTQAHKHKTTTGTTNAKETTKRNSQASLDSQTIASLVQDDTTPAMDAAKIKQYARLEYSPIEGATEDGGLESLHDPSAKITATTMKQRDLTETERVRVTQTQTRTKTQTQAIRAESKRTSSSKTHSIALNTFDVLSLDSSERTILTTTGESDSLLTRSIDSSLVLTPLTMTTTSKGSAAKREQQHQQLLSQSTSSLADSSTGSEPGATSTGRTSRVSWSQLTPHESLDDIEFDNDLEWVTTGSGDGGGGTGLSTHSQANYDHEFICNKLDAILQQQLPMLDVAHLHELAYRNIAIVVAYDKCDPKANNRLVCFATSVDEGGAKRSTGALACAGSLIDTRAATLARRALLLYLYREIELINENSKLGGRVLSTDVYLLEPAIKLRKAYGYRMRANIGLSLYLHHIEALPRRARSLDPDERSQFIRLKPMEHKLCLWNVLGLQGSLLGMLIEPIYFDHIIIGSVDDLKRMKTLQTRCAKSNLVTHTTKSYRLSCPKLILWRHECQAQFKCLNTLHAHDILHHHHHHHHYDDVVLSSSTSPRPPSSQCASCASLSPTPSSAKLHDDDDNDHPKLSPSASSLHTAIDTQSSKSATNILAPDTSVDPFDSTTKTAAAAPTTTLVPCRSFNWIYFDYLDERAAELLLHEDELSSPTVIAPRGLHEALANTMAQQSSDIIKASRLTKARLMHKLTKIMSQQGTSSLLFSGHTANKYLERIVPNTRVTYRALKNLAYQYNYIKYLCGPVFMNDLRVGNIDWVNSFDRLKSFEDRISCKFPNTSTVTSDEEGPTSSTTNTNRQSRSPPPQSPVDIIDDTDADFLYTLILQTGFNPNLLINAHNQNGLQFMVNYFGDTDARLRLQVPVNKAAYLNIAKLLLDSGIDPNAVDVEMGESVLFDAIRFDDRDMILLLLGYANLSLRNKDGETALMVAARVATKAVMRILLDHMRRLNIEGYFLRQRNRYGQTALDIARSNNLEAAKLLTKHVIKYGTHGGPSVTPRHLLADVAITDPVSQVPLSSTAAYHRRAAPIVHTPAAALRPSRSIDRRHVANLSRGHSSSHLVSASDAILMAPSSDDPSDIEIPTATMAPLKQSRSLHHLNRYGRSDVRQASTNAITSAPKVTPTSDDDDDDDDEERQDHDMLRMIGRFRQMLCLIGRRRPELSFKLNERAKLEDNVECSEAIIVVVTSPMAILSSIKAFKKVAERVIHSTPLLVWVSAGMATPGPPLGPQIGQRGINVSQFCKEFNERTKDVKPGIPIPCWITINPDRSYGLNLSTPPVNYFLKQATGAERGAQDPKSGEIAGKLTLKHVYEIAKVKSQDEINDCVPLQKICQDIVDEARYMGFQVVRELDENEYGEFLKEREQIIKKQVAELEEILNQHTSEFSISSSSLLSETRDNELKINKFDESNRIESNKEAKWQEKEKTASLDEAERELTKNKLNYHLHHQTLRHTLSISTASEAAAATPTISMFSSNICPKCSTQCNNKLTTSSTTVSVLSLLFHSIVIFSTYCSMASLFVGASQLSEFDHEVRSSPMGEPIFRLEPPNMVTFTNNTGATISCLASGSPTPRIVWLSGESEWRPISNVSGLRHVSAGAHTLRLLPFASADYRHDIHATTYRCVAYNGLARIHSR</sequence>
<feature type="region of interest" description="Disordered" evidence="13">
    <location>
        <begin position="177"/>
        <end position="199"/>
    </location>
</feature>
<evidence type="ECO:0000256" key="5">
    <source>
        <dbReference type="ARBA" id="ARBA00022980"/>
    </source>
</evidence>
<dbReference type="SUPFAM" id="SSF48403">
    <property type="entry name" value="Ankyrin repeat"/>
    <property type="match status" value="1"/>
</dbReference>
<keyword evidence="4" id="KW-1052">Target cell membrane</keyword>
<dbReference type="InterPro" id="IPR036770">
    <property type="entry name" value="Ankyrin_rpt-contain_sf"/>
</dbReference>
<comment type="subcellular location">
    <subcellularLocation>
        <location evidence="1">Target cell membrane</location>
    </subcellularLocation>
</comment>
<comment type="caution">
    <text evidence="16">The sequence shown here is derived from an EMBL/GenBank/DDBJ whole genome shotgun (WGS) entry which is preliminary data.</text>
</comment>
<keyword evidence="3" id="KW-0268">Exocytosis</keyword>
<evidence type="ECO:0000256" key="8">
    <source>
        <dbReference type="ARBA" id="ARBA00023298"/>
    </source>
</evidence>
<feature type="domain" description="A to I editase" evidence="14">
    <location>
        <begin position="481"/>
        <end position="545"/>
    </location>
</feature>
<dbReference type="Proteomes" id="UP000825002">
    <property type="component" value="Unassembled WGS sequence"/>
</dbReference>